<dbReference type="InterPro" id="IPR049012">
    <property type="entry name" value="Mutator_transp_dom"/>
</dbReference>
<evidence type="ECO:0000259" key="2">
    <source>
        <dbReference type="Pfam" id="PF20700"/>
    </source>
</evidence>
<feature type="domain" description="Mutator-like transposase" evidence="2">
    <location>
        <begin position="116"/>
        <end position="171"/>
    </location>
</feature>
<evidence type="ECO:0000313" key="4">
    <source>
        <dbReference type="Proteomes" id="UP001159405"/>
    </source>
</evidence>
<dbReference type="Pfam" id="PF20700">
    <property type="entry name" value="Mutator"/>
    <property type="match status" value="1"/>
</dbReference>
<evidence type="ECO:0000256" key="1">
    <source>
        <dbReference type="SAM" id="MobiDB-lite"/>
    </source>
</evidence>
<name>A0ABN8MS98_9CNID</name>
<proteinExistence type="predicted"/>
<sequence>MAELTEDELKSAAIQVLSAATEALKGGTIQKNTRVNEEELVPVESTSSGSAVSSLQGQEEGKEYSASYQKLVTNAEDKKPEPKVHNKYSKEDSPTITGFRFFDMEVLSSVFEQLRKQGKSYEVNRLLVYGMRTIGKGYAGARKFCAIMNMPSPPTEKAFIFNSQVIGRHVKIIQKGV</sequence>
<accession>A0ABN8MS98</accession>
<feature type="compositionally biased region" description="Basic and acidic residues" evidence="1">
    <location>
        <begin position="75"/>
        <end position="90"/>
    </location>
</feature>
<feature type="compositionally biased region" description="Low complexity" evidence="1">
    <location>
        <begin position="45"/>
        <end position="54"/>
    </location>
</feature>
<evidence type="ECO:0000313" key="3">
    <source>
        <dbReference type="EMBL" id="CAH3034780.1"/>
    </source>
</evidence>
<comment type="caution">
    <text evidence="3">The sequence shown here is derived from an EMBL/GenBank/DDBJ whole genome shotgun (WGS) entry which is preliminary data.</text>
</comment>
<dbReference type="EMBL" id="CALNXK010000003">
    <property type="protein sequence ID" value="CAH3034780.1"/>
    <property type="molecule type" value="Genomic_DNA"/>
</dbReference>
<reference evidence="3 4" key="1">
    <citation type="submission" date="2022-05" db="EMBL/GenBank/DDBJ databases">
        <authorList>
            <consortium name="Genoscope - CEA"/>
            <person name="William W."/>
        </authorList>
    </citation>
    <scope>NUCLEOTIDE SEQUENCE [LARGE SCALE GENOMIC DNA]</scope>
</reference>
<organism evidence="3 4">
    <name type="scientific">Porites lobata</name>
    <dbReference type="NCBI Taxonomy" id="104759"/>
    <lineage>
        <taxon>Eukaryota</taxon>
        <taxon>Metazoa</taxon>
        <taxon>Cnidaria</taxon>
        <taxon>Anthozoa</taxon>
        <taxon>Hexacorallia</taxon>
        <taxon>Scleractinia</taxon>
        <taxon>Fungiina</taxon>
        <taxon>Poritidae</taxon>
        <taxon>Porites</taxon>
    </lineage>
</organism>
<gene>
    <name evidence="3" type="ORF">PLOB_00025285</name>
</gene>
<dbReference type="Proteomes" id="UP001159405">
    <property type="component" value="Unassembled WGS sequence"/>
</dbReference>
<protein>
    <recommendedName>
        <fullName evidence="2">Mutator-like transposase domain-containing protein</fullName>
    </recommendedName>
</protein>
<keyword evidence="4" id="KW-1185">Reference proteome</keyword>
<feature type="region of interest" description="Disordered" evidence="1">
    <location>
        <begin position="40"/>
        <end position="90"/>
    </location>
</feature>